<sequence>MALPATPAALTPLSLAHHPSWHYQTYGLKINVQPDTARALWPANVPLMTKQNIGRSTFAIITLNHPAITLSNTSLNFSPWTIQSKSPTLASHTGITYSVYNIKNK</sequence>
<protein>
    <submittedName>
        <fullName evidence="1">Uncharacterized protein</fullName>
    </submittedName>
</protein>
<organism evidence="1">
    <name type="scientific">Anguilla anguilla</name>
    <name type="common">European freshwater eel</name>
    <name type="synonym">Muraena anguilla</name>
    <dbReference type="NCBI Taxonomy" id="7936"/>
    <lineage>
        <taxon>Eukaryota</taxon>
        <taxon>Metazoa</taxon>
        <taxon>Chordata</taxon>
        <taxon>Craniata</taxon>
        <taxon>Vertebrata</taxon>
        <taxon>Euteleostomi</taxon>
        <taxon>Actinopterygii</taxon>
        <taxon>Neopterygii</taxon>
        <taxon>Teleostei</taxon>
        <taxon>Anguilliformes</taxon>
        <taxon>Anguillidae</taxon>
        <taxon>Anguilla</taxon>
    </lineage>
</organism>
<dbReference type="AlphaFoldDB" id="A0A0E9Q0C5"/>
<proteinExistence type="predicted"/>
<evidence type="ECO:0000313" key="1">
    <source>
        <dbReference type="EMBL" id="JAH10321.1"/>
    </source>
</evidence>
<name>A0A0E9Q0C5_ANGAN</name>
<dbReference type="EMBL" id="GBXM01098256">
    <property type="protein sequence ID" value="JAH10321.1"/>
    <property type="molecule type" value="Transcribed_RNA"/>
</dbReference>
<reference evidence="1" key="2">
    <citation type="journal article" date="2015" name="Fish Shellfish Immunol.">
        <title>Early steps in the European eel (Anguilla anguilla)-Vibrio vulnificus interaction in the gills: Role of the RtxA13 toxin.</title>
        <authorList>
            <person name="Callol A."/>
            <person name="Pajuelo D."/>
            <person name="Ebbesson L."/>
            <person name="Teles M."/>
            <person name="MacKenzie S."/>
            <person name="Amaro C."/>
        </authorList>
    </citation>
    <scope>NUCLEOTIDE SEQUENCE</scope>
</reference>
<reference evidence="1" key="1">
    <citation type="submission" date="2014-11" db="EMBL/GenBank/DDBJ databases">
        <authorList>
            <person name="Amaro Gonzalez C."/>
        </authorList>
    </citation>
    <scope>NUCLEOTIDE SEQUENCE</scope>
</reference>
<accession>A0A0E9Q0C5</accession>